<evidence type="ECO:0000256" key="1">
    <source>
        <dbReference type="SAM" id="Phobius"/>
    </source>
</evidence>
<dbReference type="KEGG" id="ibu:IB211_02559c"/>
<protein>
    <recommendedName>
        <fullName evidence="4">NfeD-like C-terminal domain-containing protein</fullName>
    </recommendedName>
</protein>
<evidence type="ECO:0000313" key="3">
    <source>
        <dbReference type="Proteomes" id="UP000064844"/>
    </source>
</evidence>
<dbReference type="eggNOG" id="ENOG502ZG93">
    <property type="taxonomic scope" value="Bacteria"/>
</dbReference>
<keyword evidence="1" id="KW-1133">Transmembrane helix</keyword>
<dbReference type="STRING" id="1297617.IB211_02559c"/>
<dbReference type="AlphaFoldDB" id="A0A0S2W6J8"/>
<evidence type="ECO:0008006" key="4">
    <source>
        <dbReference type="Google" id="ProtNLM"/>
    </source>
</evidence>
<dbReference type="InterPro" id="IPR012340">
    <property type="entry name" value="NA-bd_OB-fold"/>
</dbReference>
<organism evidence="2 3">
    <name type="scientific">Intestinimonas butyriciproducens</name>
    <dbReference type="NCBI Taxonomy" id="1297617"/>
    <lineage>
        <taxon>Bacteria</taxon>
        <taxon>Bacillati</taxon>
        <taxon>Bacillota</taxon>
        <taxon>Clostridia</taxon>
        <taxon>Eubacteriales</taxon>
        <taxon>Intestinimonas</taxon>
    </lineage>
</organism>
<keyword evidence="3" id="KW-1185">Reference proteome</keyword>
<sequence>MDLHTLFNCFIVGGFVVPVLNMVTGVIGGALGGGTDLDADADFDIDPDMDIDPVPDMDADLATDVDPAADAGYGKLPVNLMTLSLTAVVFGAVGRLLLGKLPAPWAVILALQAGVFAGFLLGWFVIRPLKRNRPYATNIRALRGQRATVQLEARSDFTGTIRALSTTGSLVTYDARPVEGVEKIPVGTEVSIVDVDAGKGLCLVRPLENREEQK</sequence>
<gene>
    <name evidence="2" type="ORF">IB211_02559c</name>
</gene>
<reference evidence="2 3" key="1">
    <citation type="journal article" date="2015" name="Nat. Commun.">
        <title>Production of butyrate from lysine and the Amadori product fructoselysine by a human gut commensal.</title>
        <authorList>
            <person name="Bui T.P."/>
            <person name="Ritari J."/>
            <person name="Boeren S."/>
            <person name="de Waard P."/>
            <person name="Plugge C.M."/>
            <person name="de Vos W.M."/>
        </authorList>
    </citation>
    <scope>NUCLEOTIDE SEQUENCE [LARGE SCALE GENOMIC DNA]</scope>
    <source>
        <strain evidence="2 3">AF211</strain>
    </source>
</reference>
<dbReference type="EMBL" id="CP011307">
    <property type="protein sequence ID" value="ALP94950.1"/>
    <property type="molecule type" value="Genomic_DNA"/>
</dbReference>
<proteinExistence type="predicted"/>
<feature type="transmembrane region" description="Helical" evidence="1">
    <location>
        <begin position="78"/>
        <end position="98"/>
    </location>
</feature>
<accession>A0A0S2W6J8</accession>
<evidence type="ECO:0000313" key="2">
    <source>
        <dbReference type="EMBL" id="ALP94950.1"/>
    </source>
</evidence>
<dbReference type="Proteomes" id="UP000064844">
    <property type="component" value="Chromosome"/>
</dbReference>
<keyword evidence="1" id="KW-0472">Membrane</keyword>
<reference evidence="3" key="2">
    <citation type="submission" date="2015-04" db="EMBL/GenBank/DDBJ databases">
        <title>A butyrogenic pathway from the amino acid lysine in a human gut commensal.</title>
        <authorList>
            <person name="de Vos W.M."/>
            <person name="Bui N.T.P."/>
            <person name="Plugge C.M."/>
            <person name="Ritari J."/>
        </authorList>
    </citation>
    <scope>NUCLEOTIDE SEQUENCE [LARGE SCALE GENOMIC DNA]</scope>
    <source>
        <strain evidence="3">AF211</strain>
    </source>
</reference>
<dbReference type="Gene3D" id="2.40.50.140">
    <property type="entry name" value="Nucleic acid-binding proteins"/>
    <property type="match status" value="1"/>
</dbReference>
<dbReference type="RefSeq" id="WP_058118247.1">
    <property type="nucleotide sequence ID" value="NZ_CP011307.1"/>
</dbReference>
<feature type="transmembrane region" description="Helical" evidence="1">
    <location>
        <begin position="104"/>
        <end position="126"/>
    </location>
</feature>
<keyword evidence="1" id="KW-0812">Transmembrane</keyword>
<name>A0A0S2W6J8_9FIRM</name>